<evidence type="ECO:0000256" key="1">
    <source>
        <dbReference type="SAM" id="Phobius"/>
    </source>
</evidence>
<feature type="transmembrane region" description="Helical" evidence="1">
    <location>
        <begin position="39"/>
        <end position="57"/>
    </location>
</feature>
<name>A0A918GKJ7_9PSEU</name>
<reference evidence="2" key="2">
    <citation type="submission" date="2020-09" db="EMBL/GenBank/DDBJ databases">
        <authorList>
            <person name="Sun Q."/>
            <person name="Ohkuma M."/>
        </authorList>
    </citation>
    <scope>NUCLEOTIDE SEQUENCE</scope>
    <source>
        <strain evidence="2">JCM 3276</strain>
    </source>
</reference>
<keyword evidence="3" id="KW-1185">Reference proteome</keyword>
<dbReference type="Proteomes" id="UP000660680">
    <property type="component" value="Unassembled WGS sequence"/>
</dbReference>
<dbReference type="EMBL" id="BMRB01000002">
    <property type="protein sequence ID" value="GGS39308.1"/>
    <property type="molecule type" value="Genomic_DNA"/>
</dbReference>
<keyword evidence="1" id="KW-0812">Transmembrane</keyword>
<evidence type="ECO:0000313" key="2">
    <source>
        <dbReference type="EMBL" id="GGS39308.1"/>
    </source>
</evidence>
<dbReference type="AlphaFoldDB" id="A0A918GKJ7"/>
<keyword evidence="1" id="KW-1133">Transmembrane helix</keyword>
<evidence type="ECO:0000313" key="3">
    <source>
        <dbReference type="Proteomes" id="UP000660680"/>
    </source>
</evidence>
<protein>
    <submittedName>
        <fullName evidence="2">Uncharacterized protein</fullName>
    </submittedName>
</protein>
<organism evidence="2 3">
    <name type="scientific">Actinokineospora fastidiosa</name>
    <dbReference type="NCBI Taxonomy" id="1816"/>
    <lineage>
        <taxon>Bacteria</taxon>
        <taxon>Bacillati</taxon>
        <taxon>Actinomycetota</taxon>
        <taxon>Actinomycetes</taxon>
        <taxon>Pseudonocardiales</taxon>
        <taxon>Pseudonocardiaceae</taxon>
        <taxon>Actinokineospora</taxon>
    </lineage>
</organism>
<sequence length="117" mass="12143">MLYLSVALMLAPSAAVVERVSPVAALRRSQALVHEGTGGWWRVFVVALIASVAGVALRAPTLMLFEAISGGSALAESLGSVLVATVVSPWTMALHALLYIDARSGVEGIDGLWRTAG</sequence>
<feature type="transmembrane region" description="Helical" evidence="1">
    <location>
        <begin position="78"/>
        <end position="100"/>
    </location>
</feature>
<accession>A0A918GKJ7</accession>
<reference evidence="2" key="1">
    <citation type="journal article" date="2014" name="Int. J. Syst. Evol. Microbiol.">
        <title>Complete genome sequence of Corynebacterium casei LMG S-19264T (=DSM 44701T), isolated from a smear-ripened cheese.</title>
        <authorList>
            <consortium name="US DOE Joint Genome Institute (JGI-PGF)"/>
            <person name="Walter F."/>
            <person name="Albersmeier A."/>
            <person name="Kalinowski J."/>
            <person name="Ruckert C."/>
        </authorList>
    </citation>
    <scope>NUCLEOTIDE SEQUENCE</scope>
    <source>
        <strain evidence="2">JCM 3276</strain>
    </source>
</reference>
<proteinExistence type="predicted"/>
<gene>
    <name evidence="2" type="ORF">GCM10010171_37950</name>
</gene>
<comment type="caution">
    <text evidence="2">The sequence shown here is derived from an EMBL/GenBank/DDBJ whole genome shotgun (WGS) entry which is preliminary data.</text>
</comment>
<dbReference type="RefSeq" id="WP_189211682.1">
    <property type="nucleotide sequence ID" value="NZ_BMRB01000002.1"/>
</dbReference>
<keyword evidence="1" id="KW-0472">Membrane</keyword>